<keyword evidence="15" id="KW-1185">Reference proteome</keyword>
<evidence type="ECO:0000256" key="1">
    <source>
        <dbReference type="ARBA" id="ARBA00008226"/>
    </source>
</evidence>
<evidence type="ECO:0000256" key="5">
    <source>
        <dbReference type="ARBA" id="ARBA00022490"/>
    </source>
</evidence>
<feature type="domain" description="Aminoacyl-transfer RNA synthetases class-II family profile" evidence="13">
    <location>
        <begin position="104"/>
        <end position="348"/>
    </location>
</feature>
<evidence type="ECO:0000256" key="10">
    <source>
        <dbReference type="ARBA" id="ARBA00047639"/>
    </source>
</evidence>
<feature type="region of interest" description="Disordered" evidence="12">
    <location>
        <begin position="421"/>
        <end position="446"/>
    </location>
</feature>
<dbReference type="InterPro" id="IPR015807">
    <property type="entry name" value="His-tRNA-ligase"/>
</dbReference>
<dbReference type="GeneID" id="300293508"/>
<dbReference type="InterPro" id="IPR004154">
    <property type="entry name" value="Anticodon-bd"/>
</dbReference>
<evidence type="ECO:0000313" key="15">
    <source>
        <dbReference type="Proteomes" id="UP000618986"/>
    </source>
</evidence>
<evidence type="ECO:0000259" key="13">
    <source>
        <dbReference type="PROSITE" id="PS50862"/>
    </source>
</evidence>
<evidence type="ECO:0000256" key="9">
    <source>
        <dbReference type="ARBA" id="ARBA00023146"/>
    </source>
</evidence>
<reference evidence="14 15" key="1">
    <citation type="submission" date="2020-08" db="EMBL/GenBank/DDBJ databases">
        <title>Sequencing the genomes of 1000 actinobacteria strains.</title>
        <authorList>
            <person name="Klenk H.-P."/>
        </authorList>
    </citation>
    <scope>NUCLEOTIDE SEQUENCE [LARGE SCALE GENOMIC DNA]</scope>
    <source>
        <strain evidence="14 15">DSM 43036</strain>
    </source>
</reference>
<keyword evidence="14" id="KW-0436">Ligase</keyword>
<dbReference type="PIRSF" id="PIRSF001549">
    <property type="entry name" value="His-tRNA_synth"/>
    <property type="match status" value="1"/>
</dbReference>
<comment type="similarity">
    <text evidence="1">Belongs to the class-II aminoacyl-tRNA synthetase family.</text>
</comment>
<evidence type="ECO:0000256" key="6">
    <source>
        <dbReference type="ARBA" id="ARBA00022741"/>
    </source>
</evidence>
<name>A0ABR6MCJ4_MICEC</name>
<comment type="catalytic activity">
    <reaction evidence="10">
        <text>tRNA(His) + L-histidine + ATP = L-histidyl-tRNA(His) + AMP + diphosphate + H(+)</text>
        <dbReference type="Rhea" id="RHEA:17313"/>
        <dbReference type="Rhea" id="RHEA-COMP:9665"/>
        <dbReference type="Rhea" id="RHEA-COMP:9689"/>
        <dbReference type="ChEBI" id="CHEBI:15378"/>
        <dbReference type="ChEBI" id="CHEBI:30616"/>
        <dbReference type="ChEBI" id="CHEBI:33019"/>
        <dbReference type="ChEBI" id="CHEBI:57595"/>
        <dbReference type="ChEBI" id="CHEBI:78442"/>
        <dbReference type="ChEBI" id="CHEBI:78527"/>
        <dbReference type="ChEBI" id="CHEBI:456215"/>
        <dbReference type="EC" id="6.1.1.21"/>
    </reaction>
</comment>
<dbReference type="PANTHER" id="PTHR11476">
    <property type="entry name" value="HISTIDYL-TRNA SYNTHETASE"/>
    <property type="match status" value="1"/>
</dbReference>
<keyword evidence="7" id="KW-0067">ATP-binding</keyword>
<dbReference type="PANTHER" id="PTHR11476:SF7">
    <property type="entry name" value="HISTIDINE--TRNA LIGASE"/>
    <property type="match status" value="1"/>
</dbReference>
<evidence type="ECO:0000256" key="8">
    <source>
        <dbReference type="ARBA" id="ARBA00022917"/>
    </source>
</evidence>
<dbReference type="Gene3D" id="3.30.930.10">
    <property type="entry name" value="Bira Bifunctional Protein, Domain 2"/>
    <property type="match status" value="1"/>
</dbReference>
<dbReference type="PROSITE" id="PS50862">
    <property type="entry name" value="AA_TRNA_LIGASE_II"/>
    <property type="match status" value="1"/>
</dbReference>
<keyword evidence="9" id="KW-0030">Aminoacyl-tRNA synthetase</keyword>
<dbReference type="Proteomes" id="UP000618986">
    <property type="component" value="Unassembled WGS sequence"/>
</dbReference>
<dbReference type="EMBL" id="JACHJC010000001">
    <property type="protein sequence ID" value="MBB5113102.1"/>
    <property type="molecule type" value="Genomic_DNA"/>
</dbReference>
<proteinExistence type="inferred from homology"/>
<dbReference type="CDD" id="cd00773">
    <property type="entry name" value="HisRS-like_core"/>
    <property type="match status" value="1"/>
</dbReference>
<dbReference type="SUPFAM" id="SSF55681">
    <property type="entry name" value="Class II aaRS and biotin synthetases"/>
    <property type="match status" value="1"/>
</dbReference>
<evidence type="ECO:0000256" key="2">
    <source>
        <dbReference type="ARBA" id="ARBA00011738"/>
    </source>
</evidence>
<keyword evidence="5" id="KW-0963">Cytoplasm</keyword>
<dbReference type="InterPro" id="IPR045864">
    <property type="entry name" value="aa-tRNA-synth_II/BPL/LPL"/>
</dbReference>
<comment type="caution">
    <text evidence="14">The sequence shown here is derived from an EMBL/GenBank/DDBJ whole genome shotgun (WGS) entry which is preliminary data.</text>
</comment>
<sequence>MSKPTPISGFPEWTPAQRMIEQFVLDRIRTTFELYGFAPLETRSVEPLDQLLRKGETSKEVYLLRRLQADADGPAGDDALGLHFDLTVPFARYVLENAGKLQFPFRRYQIQKVWRGERPQEGRYREFLQADIDIVDRDTLPAQYEAEMPLVIGDALRSLPIPPVRIQVNNRKICEGFYRGIGLTDAEAALRAVDKLDKIGPAKVTELLAETAGASEAQAKAVLSLAEISAPDASFADAVRALGVSDPLLDEGVAELTAVVETAAAHAPGLCVADLRIARGLDYYTGTVYETQMIGYERFGSICSGGRYDNLASSGNVRFPGVGISIGVTRLLGLLFGAEALAVSRSVPTCVLVAVTAEEDRAASDGVAAALRSRGVPTEVSPSAAKFGKQIRYAERRGIPYVWFPGADGDEVKDIRSGEQVAASAGEWTPPRADLKPLVGPAGTGV</sequence>
<keyword evidence="6" id="KW-0547">Nucleotide-binding</keyword>
<gene>
    <name evidence="14" type="ORF">FHU28_002941</name>
</gene>
<dbReference type="RefSeq" id="WP_184684576.1">
    <property type="nucleotide sequence ID" value="NZ_JACHJC010000001.1"/>
</dbReference>
<evidence type="ECO:0000313" key="14">
    <source>
        <dbReference type="EMBL" id="MBB5113102.1"/>
    </source>
</evidence>
<dbReference type="Gene3D" id="3.40.50.800">
    <property type="entry name" value="Anticodon-binding domain"/>
    <property type="match status" value="1"/>
</dbReference>
<dbReference type="Pfam" id="PF13393">
    <property type="entry name" value="tRNA-synt_His"/>
    <property type="match status" value="1"/>
</dbReference>
<dbReference type="SUPFAM" id="SSF52954">
    <property type="entry name" value="Class II aaRS ABD-related"/>
    <property type="match status" value="1"/>
</dbReference>
<evidence type="ECO:0000256" key="12">
    <source>
        <dbReference type="SAM" id="MobiDB-lite"/>
    </source>
</evidence>
<dbReference type="GO" id="GO:0004821">
    <property type="term" value="F:histidine-tRNA ligase activity"/>
    <property type="evidence" value="ECO:0007669"/>
    <property type="project" value="UniProtKB-EC"/>
</dbReference>
<accession>A0ABR6MCJ4</accession>
<evidence type="ECO:0000256" key="4">
    <source>
        <dbReference type="ARBA" id="ARBA00017399"/>
    </source>
</evidence>
<organism evidence="14 15">
    <name type="scientific">Micromonospora echinospora</name>
    <name type="common">Micromonospora purpurea</name>
    <dbReference type="NCBI Taxonomy" id="1877"/>
    <lineage>
        <taxon>Bacteria</taxon>
        <taxon>Bacillati</taxon>
        <taxon>Actinomycetota</taxon>
        <taxon>Actinomycetes</taxon>
        <taxon>Micromonosporales</taxon>
        <taxon>Micromonosporaceae</taxon>
        <taxon>Micromonospora</taxon>
    </lineage>
</organism>
<dbReference type="InterPro" id="IPR036621">
    <property type="entry name" value="Anticodon-bd_dom_sf"/>
</dbReference>
<dbReference type="InterPro" id="IPR004516">
    <property type="entry name" value="HisRS/HisZ"/>
</dbReference>
<dbReference type="EC" id="6.1.1.21" evidence="3 11"/>
<dbReference type="NCBIfam" id="TIGR00442">
    <property type="entry name" value="hisS"/>
    <property type="match status" value="1"/>
</dbReference>
<dbReference type="InterPro" id="IPR006195">
    <property type="entry name" value="aa-tRNA-synth_II"/>
</dbReference>
<comment type="subunit">
    <text evidence="2">Homodimer.</text>
</comment>
<dbReference type="InterPro" id="IPR041715">
    <property type="entry name" value="HisRS-like_core"/>
</dbReference>
<protein>
    <recommendedName>
        <fullName evidence="4 11">Histidine--tRNA ligase</fullName>
        <ecNumber evidence="3 11">6.1.1.21</ecNumber>
    </recommendedName>
</protein>
<keyword evidence="8" id="KW-0648">Protein biosynthesis</keyword>
<evidence type="ECO:0000256" key="7">
    <source>
        <dbReference type="ARBA" id="ARBA00022840"/>
    </source>
</evidence>
<evidence type="ECO:0000256" key="3">
    <source>
        <dbReference type="ARBA" id="ARBA00012815"/>
    </source>
</evidence>
<evidence type="ECO:0000256" key="11">
    <source>
        <dbReference type="NCBIfam" id="TIGR00442"/>
    </source>
</evidence>
<dbReference type="Pfam" id="PF03129">
    <property type="entry name" value="HGTP_anticodon"/>
    <property type="match status" value="1"/>
</dbReference>